<comment type="catalytic activity">
    <reaction evidence="9">
        <text>N(4)-(alpha-D-Man-(1-&gt;2)-alpha-D-Man-(1-&gt;2)-alpha-D-Man-(1-&gt;3)-[alpha-D-Man-(1-&gt;2)-alpha-D-Man-(1-&gt;3)-[alpha-D-Man-(1-&gt;2)-alpha-D-Man-(1-&gt;6)]-alpha-D-Man-(1-&gt;6)]-beta-D-Man-(1-&gt;4)-beta-D-GlcNAc-(1-&gt;4)-beta-D-GlcNAc)-L-asparaginyl-[protein] (N-glucan mannose isomer 9A1,2,3B1,2,3) + 4 H2O = N(4)-(alpha-D-Man-(1-&gt;3)-[alpha-D-Man-(1-&gt;3)-[alpha-D-Man-(1-&gt;6)]-alpha-D-Man-(1-&gt;6)]-beta-D-Man-(1-&gt;4)-beta-D-GlcNAc-(1-&gt;4)-beta-D-GlcNAc)-L-asparaginyl-[protein] (N-glucan mannose isomer 5A1,2) + 4 beta-D-mannose</text>
        <dbReference type="Rhea" id="RHEA:56008"/>
        <dbReference type="Rhea" id="RHEA-COMP:14356"/>
        <dbReference type="Rhea" id="RHEA-COMP:14367"/>
        <dbReference type="ChEBI" id="CHEBI:15377"/>
        <dbReference type="ChEBI" id="CHEBI:28563"/>
        <dbReference type="ChEBI" id="CHEBI:59087"/>
        <dbReference type="ChEBI" id="CHEBI:139493"/>
        <dbReference type="EC" id="3.2.1.113"/>
    </reaction>
</comment>
<dbReference type="Gene3D" id="1.50.10.10">
    <property type="match status" value="1"/>
</dbReference>
<evidence type="ECO:0000313" key="15">
    <source>
        <dbReference type="Proteomes" id="UP000284706"/>
    </source>
</evidence>
<accession>A0A409WXV8</accession>
<proteinExistence type="inferred from homology"/>
<keyword evidence="15" id="KW-1185">Reference proteome</keyword>
<comment type="similarity">
    <text evidence="3 13">Belongs to the glycosyl hydrolase 47 family.</text>
</comment>
<dbReference type="Proteomes" id="UP000284706">
    <property type="component" value="Unassembled WGS sequence"/>
</dbReference>
<comment type="catalytic activity">
    <reaction evidence="8">
        <text>N(4)-(alpha-D-Man-(1-&gt;2)-alpha-D-Man-(1-&gt;2)-alpha-D-Man-(1-&gt;3)-[alpha-D-Man-(1-&gt;3)-[alpha-D-Man-(1-&gt;2)-alpha-D-Man-(1-&gt;6)]-alpha-D-Man-(1-&gt;6)]-beta-D-Man-(1-&gt;4)-beta-D-GlcNAc-(1-&gt;4)-beta-D-GlcNAc)-L-asparaginyl-[protein] (N-glucan mannose isomer 8A1,2,3B1,3) + 3 H2O = N(4)-(alpha-D-Man-(1-&gt;3)-[alpha-D-Man-(1-&gt;3)-[alpha-D-Man-(1-&gt;6)]-alpha-D-Man-(1-&gt;6)]-beta-D-Man-(1-&gt;4)-beta-D-GlcNAc-(1-&gt;4)-beta-D-GlcNAc)-L-asparaginyl-[protein] (N-glucan mannose isomer 5A1,2) + 3 beta-D-mannose</text>
        <dbReference type="Rhea" id="RHEA:56028"/>
        <dbReference type="Rhea" id="RHEA-COMP:14358"/>
        <dbReference type="Rhea" id="RHEA-COMP:14367"/>
        <dbReference type="ChEBI" id="CHEBI:15377"/>
        <dbReference type="ChEBI" id="CHEBI:28563"/>
        <dbReference type="ChEBI" id="CHEBI:59087"/>
        <dbReference type="ChEBI" id="CHEBI:60628"/>
        <dbReference type="EC" id="3.2.1.113"/>
    </reaction>
</comment>
<dbReference type="GO" id="GO:0036503">
    <property type="term" value="P:ERAD pathway"/>
    <property type="evidence" value="ECO:0007669"/>
    <property type="project" value="UniProtKB-ARBA"/>
</dbReference>
<feature type="active site" evidence="10">
    <location>
        <position position="442"/>
    </location>
</feature>
<evidence type="ECO:0000256" key="6">
    <source>
        <dbReference type="ARBA" id="ARBA00022837"/>
    </source>
</evidence>
<evidence type="ECO:0000256" key="7">
    <source>
        <dbReference type="ARBA" id="ARBA00023157"/>
    </source>
</evidence>
<evidence type="ECO:0000256" key="9">
    <source>
        <dbReference type="ARBA" id="ARBA00048605"/>
    </source>
</evidence>
<reference evidence="14 15" key="1">
    <citation type="journal article" date="2018" name="Evol. Lett.">
        <title>Horizontal gene cluster transfer increased hallucinogenic mushroom diversity.</title>
        <authorList>
            <person name="Reynolds H.T."/>
            <person name="Vijayakumar V."/>
            <person name="Gluck-Thaler E."/>
            <person name="Korotkin H.B."/>
            <person name="Matheny P.B."/>
            <person name="Slot J.C."/>
        </authorList>
    </citation>
    <scope>NUCLEOTIDE SEQUENCE [LARGE SCALE GENOMIC DNA]</scope>
    <source>
        <strain evidence="14 15">SRW20</strain>
    </source>
</reference>
<keyword evidence="6 11" id="KW-0106">Calcium</keyword>
<dbReference type="InterPro" id="IPR001382">
    <property type="entry name" value="Glyco_hydro_47"/>
</dbReference>
<dbReference type="PANTHER" id="PTHR11742">
    <property type="entry name" value="MANNOSYL-OLIGOSACCHARIDE ALPHA-1,2-MANNOSIDASE-RELATED"/>
    <property type="match status" value="1"/>
</dbReference>
<gene>
    <name evidence="14" type="ORF">CVT26_012686</name>
</gene>
<keyword evidence="4 11" id="KW-0479">Metal-binding</keyword>
<dbReference type="STRING" id="231916.A0A409WXV8"/>
<dbReference type="AlphaFoldDB" id="A0A409WXV8"/>
<keyword evidence="13" id="KW-0326">Glycosidase</keyword>
<evidence type="ECO:0000256" key="13">
    <source>
        <dbReference type="RuleBase" id="RU361193"/>
    </source>
</evidence>
<feature type="non-terminal residue" evidence="14">
    <location>
        <position position="1"/>
    </location>
</feature>
<dbReference type="InterPro" id="IPR050749">
    <property type="entry name" value="Glycosyl_Hydrolase_47"/>
</dbReference>
<dbReference type="Pfam" id="PF01532">
    <property type="entry name" value="Glyco_hydro_47"/>
    <property type="match status" value="1"/>
</dbReference>
<organism evidence="14 15">
    <name type="scientific">Gymnopilus dilepis</name>
    <dbReference type="NCBI Taxonomy" id="231916"/>
    <lineage>
        <taxon>Eukaryota</taxon>
        <taxon>Fungi</taxon>
        <taxon>Dikarya</taxon>
        <taxon>Basidiomycota</taxon>
        <taxon>Agaricomycotina</taxon>
        <taxon>Agaricomycetes</taxon>
        <taxon>Agaricomycetidae</taxon>
        <taxon>Agaricales</taxon>
        <taxon>Agaricineae</taxon>
        <taxon>Hymenogastraceae</taxon>
        <taxon>Gymnopilus</taxon>
    </lineage>
</organism>
<sequence length="547" mass="61408">YLVPLQYKTGSPAPDFIYEETYSDTEKVPFDADNGKQAAIVEAFKSAWRAYGMELCIYLPLASFDVSSERDALGCDEYHPISHKGSNISASGGVGYTVTDALDTIIVMGLSEDLKRARDWVENKLTFDREGTFSTFEITIRVLGGLLSAYRLTSDDLYLERAIDLADRLVPAFDTPSGLPLPSVNLAERRGVPDEHSPRLISTAEAATLQLEFRYLSELTGNFEYWDKAEKALSVIQEVKMTHNLVPINMNVITGEFITSDIRLGSRGDSYYEYLLKQYLQTNQSEEVFNKIYTGAMQGVHDNLVQKTPTKHLTYIAELIPQTGAGGKQKWRRQAKQDHLVCFLAGSLMLGATTSGAVINPVSVPPRMEELSAKGQRDWQTGVELLETCMETHNTETGLSPEIAQFKTTDNQGPDPDRDWYIKNSRKGGPSSYDARYMLRPETVESLFIAWRLTGDARYRRYAWSIFSSIEKYCKVPSGGYATVLDVDTVPVSLLDKQETFFLSETLKYLYLTFGNSSVLPLNEYVFNTEAHPLPIFKASTHPKYLV</sequence>
<dbReference type="GO" id="GO:0004571">
    <property type="term" value="F:mannosyl-oligosaccharide 1,2-alpha-mannosidase activity"/>
    <property type="evidence" value="ECO:0007669"/>
    <property type="project" value="UniProtKB-EC"/>
</dbReference>
<dbReference type="GO" id="GO:0005783">
    <property type="term" value="C:endoplasmic reticulum"/>
    <property type="evidence" value="ECO:0007669"/>
    <property type="project" value="TreeGrafter"/>
</dbReference>
<keyword evidence="5 13" id="KW-0378">Hydrolase</keyword>
<feature type="active site" description="Proton donor" evidence="10">
    <location>
        <position position="402"/>
    </location>
</feature>
<feature type="binding site" evidence="11">
    <location>
        <position position="529"/>
    </location>
    <ligand>
        <name>Ca(2+)</name>
        <dbReference type="ChEBI" id="CHEBI:29108"/>
    </ligand>
</feature>
<evidence type="ECO:0000256" key="3">
    <source>
        <dbReference type="ARBA" id="ARBA00007658"/>
    </source>
</evidence>
<comment type="caution">
    <text evidence="14">The sequence shown here is derived from an EMBL/GenBank/DDBJ whole genome shotgun (WGS) entry which is preliminary data.</text>
</comment>
<evidence type="ECO:0000256" key="10">
    <source>
        <dbReference type="PIRSR" id="PIRSR601382-1"/>
    </source>
</evidence>
<evidence type="ECO:0000256" key="1">
    <source>
        <dbReference type="ARBA" id="ARBA00001913"/>
    </source>
</evidence>
<dbReference type="GO" id="GO:0005975">
    <property type="term" value="P:carbohydrate metabolic process"/>
    <property type="evidence" value="ECO:0007669"/>
    <property type="project" value="InterPro"/>
</dbReference>
<evidence type="ECO:0000256" key="11">
    <source>
        <dbReference type="PIRSR" id="PIRSR601382-2"/>
    </source>
</evidence>
<evidence type="ECO:0000256" key="2">
    <source>
        <dbReference type="ARBA" id="ARBA00004922"/>
    </source>
</evidence>
<dbReference type="EC" id="3.2.1.-" evidence="13"/>
<dbReference type="InParanoid" id="A0A409WXV8"/>
<dbReference type="OrthoDB" id="8118055at2759"/>
<dbReference type="EMBL" id="NHYE01004630">
    <property type="protein sequence ID" value="PPQ83360.1"/>
    <property type="molecule type" value="Genomic_DNA"/>
</dbReference>
<evidence type="ECO:0000313" key="14">
    <source>
        <dbReference type="EMBL" id="PPQ83360.1"/>
    </source>
</evidence>
<comment type="cofactor">
    <cofactor evidence="1 11">
        <name>Ca(2+)</name>
        <dbReference type="ChEBI" id="CHEBI:29108"/>
    </cofactor>
</comment>
<dbReference type="GO" id="GO:0005509">
    <property type="term" value="F:calcium ion binding"/>
    <property type="evidence" value="ECO:0007669"/>
    <property type="project" value="InterPro"/>
</dbReference>
<protein>
    <recommendedName>
        <fullName evidence="13">alpha-1,2-Mannosidase</fullName>
        <ecNumber evidence="13">3.2.1.-</ecNumber>
    </recommendedName>
</protein>
<comment type="pathway">
    <text evidence="2">Protein modification; protein glycosylation.</text>
</comment>
<feature type="active site" description="Proton donor" evidence="10">
    <location>
        <position position="137"/>
    </location>
</feature>
<dbReference type="GO" id="GO:0016020">
    <property type="term" value="C:membrane"/>
    <property type="evidence" value="ECO:0007669"/>
    <property type="project" value="InterPro"/>
</dbReference>
<evidence type="ECO:0000256" key="8">
    <source>
        <dbReference type="ARBA" id="ARBA00047669"/>
    </source>
</evidence>
<dbReference type="PANTHER" id="PTHR11742:SF55">
    <property type="entry name" value="ENDOPLASMIC RETICULUM MANNOSYL-OLIGOSACCHARIDE 1,2-ALPHA-MANNOSIDASE"/>
    <property type="match status" value="1"/>
</dbReference>
<evidence type="ECO:0000256" key="4">
    <source>
        <dbReference type="ARBA" id="ARBA00022723"/>
    </source>
</evidence>
<name>A0A409WXV8_9AGAR</name>
<dbReference type="PRINTS" id="PR00747">
    <property type="entry name" value="GLYHDRLASE47"/>
</dbReference>
<dbReference type="InterPro" id="IPR036026">
    <property type="entry name" value="Seven-hairpin_glycosidases"/>
</dbReference>
<dbReference type="InterPro" id="IPR012341">
    <property type="entry name" value="6hp_glycosidase-like_sf"/>
</dbReference>
<feature type="disulfide bond" evidence="12">
    <location>
        <begin position="342"/>
        <end position="389"/>
    </location>
</feature>
<dbReference type="SUPFAM" id="SSF48225">
    <property type="entry name" value="Seven-hairpin glycosidases"/>
    <property type="match status" value="1"/>
</dbReference>
<keyword evidence="7 12" id="KW-1015">Disulfide bond</keyword>
<dbReference type="FunCoup" id="A0A409WXV8">
    <property type="interactions" value="470"/>
</dbReference>
<evidence type="ECO:0000256" key="5">
    <source>
        <dbReference type="ARBA" id="ARBA00022801"/>
    </source>
</evidence>
<evidence type="ECO:0000256" key="12">
    <source>
        <dbReference type="PIRSR" id="PIRSR601382-3"/>
    </source>
</evidence>
<feature type="active site" evidence="10">
    <location>
        <position position="269"/>
    </location>
</feature>